<dbReference type="EMBL" id="JABANP010000072">
    <property type="protein sequence ID" value="KAF4691746.1"/>
    <property type="molecule type" value="Genomic_DNA"/>
</dbReference>
<organism evidence="2 3">
    <name type="scientific">Perkinsus olseni</name>
    <name type="common">Perkinsus atlanticus</name>
    <dbReference type="NCBI Taxonomy" id="32597"/>
    <lineage>
        <taxon>Eukaryota</taxon>
        <taxon>Sar</taxon>
        <taxon>Alveolata</taxon>
        <taxon>Perkinsozoa</taxon>
        <taxon>Perkinsea</taxon>
        <taxon>Perkinsida</taxon>
        <taxon>Perkinsidae</taxon>
        <taxon>Perkinsus</taxon>
    </lineage>
</organism>
<protein>
    <submittedName>
        <fullName evidence="2">Uncharacterized protein</fullName>
    </submittedName>
</protein>
<reference evidence="2 3" key="1">
    <citation type="submission" date="2020-04" db="EMBL/GenBank/DDBJ databases">
        <title>Perkinsus olseni comparative genomics.</title>
        <authorList>
            <person name="Bogema D.R."/>
        </authorList>
    </citation>
    <scope>NUCLEOTIDE SEQUENCE [LARGE SCALE GENOMIC DNA]</scope>
    <source>
        <strain evidence="2">00978-12</strain>
    </source>
</reference>
<accession>A0A7J6P7L6</accession>
<gene>
    <name evidence="2" type="ORF">FOZ60_014896</name>
</gene>
<name>A0A7J6P7L6_PEROL</name>
<sequence length="212" mass="24043">MLPFIRFPALVGFMTAMAALRPPVIGMDMVSEVRFGLKEYARTSSDHLLHFQRRPPDSVVDDPQKNKVNIRQGERQCEFEYGKGGTRLMFQLGSNHYLARIEHYGEGQHNLEIKTSPNDLGLVSYLSPSGLQLTMNPSDVVETKMKDVSPFHHLRDTIPSYLKPAPQCKALLSAIMTNPPQDYEPGVEGFRKFLQDTHDARRDIVGELMKSR</sequence>
<comment type="caution">
    <text evidence="2">The sequence shown here is derived from an EMBL/GenBank/DDBJ whole genome shotgun (WGS) entry which is preliminary data.</text>
</comment>
<proteinExistence type="predicted"/>
<keyword evidence="1" id="KW-0732">Signal</keyword>
<dbReference type="OrthoDB" id="10408668at2759"/>
<evidence type="ECO:0000256" key="1">
    <source>
        <dbReference type="SAM" id="SignalP"/>
    </source>
</evidence>
<evidence type="ECO:0000313" key="2">
    <source>
        <dbReference type="EMBL" id="KAF4691746.1"/>
    </source>
</evidence>
<dbReference type="Proteomes" id="UP000541610">
    <property type="component" value="Unassembled WGS sequence"/>
</dbReference>
<feature type="chain" id="PRO_5029911183" evidence="1">
    <location>
        <begin position="27"/>
        <end position="212"/>
    </location>
</feature>
<evidence type="ECO:0000313" key="3">
    <source>
        <dbReference type="Proteomes" id="UP000541610"/>
    </source>
</evidence>
<feature type="signal peptide" evidence="1">
    <location>
        <begin position="1"/>
        <end position="26"/>
    </location>
</feature>
<dbReference type="AlphaFoldDB" id="A0A7J6P7L6"/>